<evidence type="ECO:0000259" key="2">
    <source>
        <dbReference type="Pfam" id="PF02775"/>
    </source>
</evidence>
<dbReference type="InterPro" id="IPR011766">
    <property type="entry name" value="TPP_enzyme_TPP-bd"/>
</dbReference>
<reference evidence="3 4" key="1">
    <citation type="journal article" date="2013" name="Genome Announc.">
        <title>Draft Genome Sequence of Rhizobium mesoamericanum STM3625, a Nitrogen-Fixing Symbiont of Mimosa pudica Isolated in French Guiana (South America).</title>
        <authorList>
            <person name="Moulin L."/>
            <person name="Mornico D."/>
            <person name="Melkonian R."/>
            <person name="Klonowska A."/>
        </authorList>
    </citation>
    <scope>NUCLEOTIDE SEQUENCE [LARGE SCALE GENOMIC DNA]</scope>
    <source>
        <strain evidence="3 4">STM3625</strain>
    </source>
</reference>
<dbReference type="InterPro" id="IPR000399">
    <property type="entry name" value="TPP-bd_CS"/>
</dbReference>
<dbReference type="GO" id="GO:0000287">
    <property type="term" value="F:magnesium ion binding"/>
    <property type="evidence" value="ECO:0007669"/>
    <property type="project" value="InterPro"/>
</dbReference>
<accession>K0PZF9</accession>
<organism evidence="3 4">
    <name type="scientific">Rhizobium mesoamericanum STM3625</name>
    <dbReference type="NCBI Taxonomy" id="1211777"/>
    <lineage>
        <taxon>Bacteria</taxon>
        <taxon>Pseudomonadati</taxon>
        <taxon>Pseudomonadota</taxon>
        <taxon>Alphaproteobacteria</taxon>
        <taxon>Hyphomicrobiales</taxon>
        <taxon>Rhizobiaceae</taxon>
        <taxon>Rhizobium/Agrobacterium group</taxon>
        <taxon>Rhizobium</taxon>
    </lineage>
</organism>
<dbReference type="SUPFAM" id="SSF52518">
    <property type="entry name" value="Thiamin diphosphate-binding fold (THDP-binding)"/>
    <property type="match status" value="1"/>
</dbReference>
<comment type="caution">
    <text evidence="3">The sequence shown here is derived from an EMBL/GenBank/DDBJ whole genome shotgun (WGS) entry which is preliminary data.</text>
</comment>
<protein>
    <submittedName>
        <fullName evidence="3">Pyruvate dehydrogenase (Pyruvate oxidase),thiamin-dependent, FAD-binding</fullName>
    </submittedName>
</protein>
<gene>
    <name evidence="3" type="ORF">BN77_4240</name>
</gene>
<dbReference type="GO" id="GO:0030976">
    <property type="term" value="F:thiamine pyrophosphate binding"/>
    <property type="evidence" value="ECO:0007669"/>
    <property type="project" value="InterPro"/>
</dbReference>
<dbReference type="GO" id="GO:0044281">
    <property type="term" value="P:small molecule metabolic process"/>
    <property type="evidence" value="ECO:0007669"/>
    <property type="project" value="UniProtKB-ARBA"/>
</dbReference>
<dbReference type="PANTHER" id="PTHR42981">
    <property type="entry name" value="PYRUVATE DEHYDROGENASE [UBIQUINONE]"/>
    <property type="match status" value="1"/>
</dbReference>
<dbReference type="InterPro" id="IPR047211">
    <property type="entry name" value="POXB-like"/>
</dbReference>
<name>K0PZF9_9HYPH</name>
<dbReference type="STRING" id="1211777.BN77_4240"/>
<dbReference type="eggNOG" id="COG0028">
    <property type="taxonomic scope" value="Bacteria"/>
</dbReference>
<dbReference type="GO" id="GO:0003824">
    <property type="term" value="F:catalytic activity"/>
    <property type="evidence" value="ECO:0007669"/>
    <property type="project" value="InterPro"/>
</dbReference>
<keyword evidence="3" id="KW-0670">Pyruvate</keyword>
<proteinExistence type="predicted"/>
<evidence type="ECO:0000313" key="4">
    <source>
        <dbReference type="Proteomes" id="UP000009319"/>
    </source>
</evidence>
<dbReference type="Pfam" id="PF02775">
    <property type="entry name" value="TPP_enzyme_C"/>
    <property type="match status" value="1"/>
</dbReference>
<dbReference type="EMBL" id="CANI01000028">
    <property type="protein sequence ID" value="CCM77185.1"/>
    <property type="molecule type" value="Genomic_DNA"/>
</dbReference>
<keyword evidence="4" id="KW-1185">Reference proteome</keyword>
<dbReference type="HOGENOM" id="CLU_013748_2_2_5"/>
<feature type="domain" description="Thiamine pyrophosphate enzyme TPP-binding" evidence="2">
    <location>
        <begin position="2"/>
        <end position="127"/>
    </location>
</feature>
<dbReference type="Gene3D" id="3.40.50.970">
    <property type="match status" value="1"/>
</dbReference>
<keyword evidence="1" id="KW-0786">Thiamine pyrophosphate</keyword>
<dbReference type="InterPro" id="IPR029061">
    <property type="entry name" value="THDP-binding"/>
</dbReference>
<sequence length="175" mass="18438">MIGSLVHGSMANALPQAIGAQAAFPERQVISLSGDGGFAMLMGDFLTLAQQNLPVKIVIFNNSVLGFVALEMKASGLLETGTSLKNPDFAAMANAVGVHARRVEDPADLEGALADLLAHDGPALLDVVTNTEELSMPPKIEALQVKGFSLWALKAVMNGKGNQLLDLTVSNFLRR</sequence>
<dbReference type="AlphaFoldDB" id="K0PZF9"/>
<evidence type="ECO:0000256" key="1">
    <source>
        <dbReference type="ARBA" id="ARBA00023052"/>
    </source>
</evidence>
<dbReference type="PANTHER" id="PTHR42981:SF2">
    <property type="entry name" value="PYRUVATE DEHYDROGENASE [UBIQUINONE]"/>
    <property type="match status" value="1"/>
</dbReference>
<evidence type="ECO:0000313" key="3">
    <source>
        <dbReference type="EMBL" id="CCM77185.1"/>
    </source>
</evidence>
<dbReference type="PROSITE" id="PS00187">
    <property type="entry name" value="TPP_ENZYMES"/>
    <property type="match status" value="1"/>
</dbReference>
<dbReference type="Proteomes" id="UP000009319">
    <property type="component" value="Unassembled WGS sequence"/>
</dbReference>